<gene>
    <name evidence="2" type="ORF">GIB67_009883</name>
</gene>
<accession>A0A7J7L7Z8</accession>
<dbReference type="AlphaFoldDB" id="A0A7J7L7Z8"/>
<reference evidence="2 3" key="1">
    <citation type="journal article" date="2020" name="IScience">
        <title>Genome Sequencing of the Endangered Kingdonia uniflora (Circaeasteraceae, Ranunculales) Reveals Potential Mechanisms of Evolutionary Specialization.</title>
        <authorList>
            <person name="Sun Y."/>
            <person name="Deng T."/>
            <person name="Zhang A."/>
            <person name="Moore M.J."/>
            <person name="Landis J.B."/>
            <person name="Lin N."/>
            <person name="Zhang H."/>
            <person name="Zhang X."/>
            <person name="Huang J."/>
            <person name="Zhang X."/>
            <person name="Sun H."/>
            <person name="Wang H."/>
        </authorList>
    </citation>
    <scope>NUCLEOTIDE SEQUENCE [LARGE SCALE GENOMIC DNA]</scope>
    <source>
        <strain evidence="2">TB1705</strain>
        <tissue evidence="2">Leaf</tissue>
    </source>
</reference>
<name>A0A7J7L7Z8_9MAGN</name>
<keyword evidence="1" id="KW-0175">Coiled coil</keyword>
<dbReference type="Proteomes" id="UP000541444">
    <property type="component" value="Unassembled WGS sequence"/>
</dbReference>
<protein>
    <submittedName>
        <fullName evidence="2">Uncharacterized protein</fullName>
    </submittedName>
</protein>
<dbReference type="OrthoDB" id="2019763at2759"/>
<evidence type="ECO:0000256" key="1">
    <source>
        <dbReference type="SAM" id="Coils"/>
    </source>
</evidence>
<dbReference type="EMBL" id="JACGCM010002558">
    <property type="protein sequence ID" value="KAF6138689.1"/>
    <property type="molecule type" value="Genomic_DNA"/>
</dbReference>
<comment type="caution">
    <text evidence="2">The sequence shown here is derived from an EMBL/GenBank/DDBJ whole genome shotgun (WGS) entry which is preliminary data.</text>
</comment>
<sequence length="182" mass="21048">MIEKDSELKRARDDLSKSKISAEQLSEALPAKDLDFRMVQRQYNELNERVAQLKADLTMANLHVKKAEALKRDVARIQAHVQRRSFLLREYQGKLDAAHSKERELERMIRGKDQLINKKDELLKRSSIGGSVGKDWELKDLRAEVAKLRMMNLAESDIAAEKAMEPNNHMSHTDSHMEWKNA</sequence>
<keyword evidence="3" id="KW-1185">Reference proteome</keyword>
<proteinExistence type="predicted"/>
<evidence type="ECO:0000313" key="3">
    <source>
        <dbReference type="Proteomes" id="UP000541444"/>
    </source>
</evidence>
<organism evidence="2 3">
    <name type="scientific">Kingdonia uniflora</name>
    <dbReference type="NCBI Taxonomy" id="39325"/>
    <lineage>
        <taxon>Eukaryota</taxon>
        <taxon>Viridiplantae</taxon>
        <taxon>Streptophyta</taxon>
        <taxon>Embryophyta</taxon>
        <taxon>Tracheophyta</taxon>
        <taxon>Spermatophyta</taxon>
        <taxon>Magnoliopsida</taxon>
        <taxon>Ranunculales</taxon>
        <taxon>Circaeasteraceae</taxon>
        <taxon>Kingdonia</taxon>
    </lineage>
</organism>
<feature type="coiled-coil region" evidence="1">
    <location>
        <begin position="8"/>
        <end position="63"/>
    </location>
</feature>
<feature type="coiled-coil region" evidence="1">
    <location>
        <begin position="88"/>
        <end position="125"/>
    </location>
</feature>
<evidence type="ECO:0000313" key="2">
    <source>
        <dbReference type="EMBL" id="KAF6138689.1"/>
    </source>
</evidence>